<dbReference type="Proteomes" id="UP000256970">
    <property type="component" value="Unassembled WGS sequence"/>
</dbReference>
<dbReference type="STRING" id="3088.A0A383W2A5"/>
<feature type="region of interest" description="Disordered" evidence="10">
    <location>
        <begin position="255"/>
        <end position="284"/>
    </location>
</feature>
<dbReference type="PANTHER" id="PTHR30612">
    <property type="entry name" value="SECA INNER MEMBRANE COMPONENT OF SEC PROTEIN SECRETION SYSTEM"/>
    <property type="match status" value="1"/>
</dbReference>
<evidence type="ECO:0000256" key="3">
    <source>
        <dbReference type="ARBA" id="ARBA00022448"/>
    </source>
</evidence>
<evidence type="ECO:0000256" key="1">
    <source>
        <dbReference type="ARBA" id="ARBA00004170"/>
    </source>
</evidence>
<evidence type="ECO:0000256" key="4">
    <source>
        <dbReference type="ARBA" id="ARBA00022741"/>
    </source>
</evidence>
<comment type="subcellular location">
    <subcellularLocation>
        <location evidence="1">Membrane</location>
        <topology evidence="1">Peripheral membrane protein</topology>
    </subcellularLocation>
</comment>
<proteinExistence type="inferred from homology"/>
<dbReference type="InterPro" id="IPR036266">
    <property type="entry name" value="SecA_Wing/Scaffold_sf"/>
</dbReference>
<dbReference type="InterPro" id="IPR011116">
    <property type="entry name" value="SecA_Wing/Scaffold"/>
</dbReference>
<evidence type="ECO:0000256" key="7">
    <source>
        <dbReference type="ARBA" id="ARBA00022967"/>
    </source>
</evidence>
<keyword evidence="5" id="KW-0067">ATP-binding</keyword>
<comment type="similarity">
    <text evidence="2">Belongs to the SecA family.</text>
</comment>
<evidence type="ECO:0000256" key="5">
    <source>
        <dbReference type="ARBA" id="ARBA00022840"/>
    </source>
</evidence>
<reference evidence="12 13" key="1">
    <citation type="submission" date="2016-10" db="EMBL/GenBank/DDBJ databases">
        <authorList>
            <person name="Cai Z."/>
        </authorList>
    </citation>
    <scope>NUCLEOTIDE SEQUENCE [LARGE SCALE GENOMIC DNA]</scope>
</reference>
<evidence type="ECO:0000256" key="6">
    <source>
        <dbReference type="ARBA" id="ARBA00022927"/>
    </source>
</evidence>
<dbReference type="FunFam" id="1.10.3060.10:FF:000003">
    <property type="entry name" value="Protein translocase subunit SecA"/>
    <property type="match status" value="1"/>
</dbReference>
<protein>
    <recommendedName>
        <fullName evidence="11">SecA Wing/Scaffold domain-containing protein</fullName>
    </recommendedName>
</protein>
<feature type="compositionally biased region" description="Basic residues" evidence="10">
    <location>
        <begin position="275"/>
        <end position="284"/>
    </location>
</feature>
<evidence type="ECO:0000313" key="13">
    <source>
        <dbReference type="Proteomes" id="UP000256970"/>
    </source>
</evidence>
<name>A0A383W2A5_TETOB</name>
<dbReference type="GO" id="GO:0005524">
    <property type="term" value="F:ATP binding"/>
    <property type="evidence" value="ECO:0007669"/>
    <property type="project" value="UniProtKB-KW"/>
</dbReference>
<gene>
    <name evidence="12" type="ORF">BQ4739_LOCUS11378</name>
</gene>
<dbReference type="InterPro" id="IPR000185">
    <property type="entry name" value="SecA"/>
</dbReference>
<dbReference type="GO" id="GO:0006886">
    <property type="term" value="P:intracellular protein transport"/>
    <property type="evidence" value="ECO:0007669"/>
    <property type="project" value="InterPro"/>
</dbReference>
<keyword evidence="9" id="KW-0472">Membrane</keyword>
<dbReference type="SUPFAM" id="SSF81886">
    <property type="entry name" value="Helical scaffold and wing domains of SecA"/>
    <property type="match status" value="1"/>
</dbReference>
<evidence type="ECO:0000313" key="12">
    <source>
        <dbReference type="EMBL" id="SZX71242.1"/>
    </source>
</evidence>
<feature type="domain" description="SecA Wing/Scaffold" evidence="11">
    <location>
        <begin position="30"/>
        <end position="245"/>
    </location>
</feature>
<evidence type="ECO:0000256" key="10">
    <source>
        <dbReference type="SAM" id="MobiDB-lite"/>
    </source>
</evidence>
<dbReference type="AlphaFoldDB" id="A0A383W2A5"/>
<keyword evidence="7" id="KW-1278">Translocase</keyword>
<dbReference type="GO" id="GO:0006605">
    <property type="term" value="P:protein targeting"/>
    <property type="evidence" value="ECO:0007669"/>
    <property type="project" value="InterPro"/>
</dbReference>
<evidence type="ECO:0000256" key="8">
    <source>
        <dbReference type="ARBA" id="ARBA00023010"/>
    </source>
</evidence>
<dbReference type="GO" id="GO:0016020">
    <property type="term" value="C:membrane"/>
    <property type="evidence" value="ECO:0007669"/>
    <property type="project" value="UniProtKB-SubCell"/>
</dbReference>
<accession>A0A383W2A5</accession>
<evidence type="ECO:0000256" key="2">
    <source>
        <dbReference type="ARBA" id="ARBA00007650"/>
    </source>
</evidence>
<keyword evidence="4" id="KW-0547">Nucleotide-binding</keyword>
<keyword evidence="8" id="KW-0811">Translocation</keyword>
<dbReference type="Gene3D" id="1.10.3060.10">
    <property type="entry name" value="Helical scaffold and wing domains of SecA"/>
    <property type="match status" value="1"/>
</dbReference>
<dbReference type="Pfam" id="PF07516">
    <property type="entry name" value="SecA_SW"/>
    <property type="match status" value="1"/>
</dbReference>
<keyword evidence="3" id="KW-0813">Transport</keyword>
<dbReference type="GO" id="GO:0017038">
    <property type="term" value="P:protein import"/>
    <property type="evidence" value="ECO:0007669"/>
    <property type="project" value="InterPro"/>
</dbReference>
<dbReference type="PANTHER" id="PTHR30612:SF0">
    <property type="entry name" value="CHLOROPLAST PROTEIN-TRANSPORTING ATPASE"/>
    <property type="match status" value="1"/>
</dbReference>
<dbReference type="EMBL" id="FNXT01001039">
    <property type="protein sequence ID" value="SZX71242.1"/>
    <property type="molecule type" value="Genomic_DNA"/>
</dbReference>
<evidence type="ECO:0000256" key="9">
    <source>
        <dbReference type="ARBA" id="ARBA00023136"/>
    </source>
</evidence>
<keyword evidence="6" id="KW-0653">Protein transport</keyword>
<feature type="compositionally biased region" description="Low complexity" evidence="10">
    <location>
        <begin position="255"/>
        <end position="269"/>
    </location>
</feature>
<sequence>MRVPAARLRRVFGGDRIKNLMVAFRVEDLPMESQMLSDALDTAQKRVESYFYDIRKNLFDYDQVVNTQRDRVYAERRRALLSDSLRPAMIEYAERTCDDILEANVDKTADPAEWRLDALAAKVVQYCPLLQGLTGQELLQQSGGSFEGLRSYLRQLAVAAYEQKAAAVDDIEPGLMQEAQKFFVLTQTDNLWKEHLQAIKFLQQAVGLRGYASKDPLTEFKLEGYNLFLETMAQIRRNVIYNVYVFQPQRIRPDAAAGQQQQEAEQAAASGNGKQSRRKAKASA</sequence>
<evidence type="ECO:0000259" key="11">
    <source>
        <dbReference type="Pfam" id="PF07516"/>
    </source>
</evidence>
<organism evidence="12 13">
    <name type="scientific">Tetradesmus obliquus</name>
    <name type="common">Green alga</name>
    <name type="synonym">Acutodesmus obliquus</name>
    <dbReference type="NCBI Taxonomy" id="3088"/>
    <lineage>
        <taxon>Eukaryota</taxon>
        <taxon>Viridiplantae</taxon>
        <taxon>Chlorophyta</taxon>
        <taxon>core chlorophytes</taxon>
        <taxon>Chlorophyceae</taxon>
        <taxon>CS clade</taxon>
        <taxon>Sphaeropleales</taxon>
        <taxon>Scenedesmaceae</taxon>
        <taxon>Tetradesmus</taxon>
    </lineage>
</organism>
<keyword evidence="13" id="KW-1185">Reference proteome</keyword>